<dbReference type="EMBL" id="JBEFKJ010000021">
    <property type="protein sequence ID" value="KAL2040392.1"/>
    <property type="molecule type" value="Genomic_DNA"/>
</dbReference>
<feature type="region of interest" description="Disordered" evidence="1">
    <location>
        <begin position="142"/>
        <end position="189"/>
    </location>
</feature>
<feature type="compositionally biased region" description="Basic residues" evidence="1">
    <location>
        <begin position="9"/>
        <end position="22"/>
    </location>
</feature>
<dbReference type="InterPro" id="IPR024368">
    <property type="entry name" value="Ecl1/2/3"/>
</dbReference>
<organism evidence="2 3">
    <name type="scientific">Stereocaulon virgatum</name>
    <dbReference type="NCBI Taxonomy" id="373712"/>
    <lineage>
        <taxon>Eukaryota</taxon>
        <taxon>Fungi</taxon>
        <taxon>Dikarya</taxon>
        <taxon>Ascomycota</taxon>
        <taxon>Pezizomycotina</taxon>
        <taxon>Lecanoromycetes</taxon>
        <taxon>OSLEUM clade</taxon>
        <taxon>Lecanoromycetidae</taxon>
        <taxon>Lecanorales</taxon>
        <taxon>Lecanorineae</taxon>
        <taxon>Stereocaulaceae</taxon>
        <taxon>Stereocaulon</taxon>
    </lineage>
</organism>
<keyword evidence="3" id="KW-1185">Reference proteome</keyword>
<proteinExistence type="predicted"/>
<reference evidence="2 3" key="1">
    <citation type="submission" date="2024-09" db="EMBL/GenBank/DDBJ databases">
        <title>Rethinking Asexuality: The Enigmatic Case of Functional Sexual Genes in Lepraria (Stereocaulaceae).</title>
        <authorList>
            <person name="Doellman M."/>
            <person name="Sun Y."/>
            <person name="Barcenas-Pena A."/>
            <person name="Lumbsch H.T."/>
            <person name="Grewe F."/>
        </authorList>
    </citation>
    <scope>NUCLEOTIDE SEQUENCE [LARGE SCALE GENOMIC DNA]</scope>
    <source>
        <strain evidence="2 3">Mercado 3170</strain>
    </source>
</reference>
<protein>
    <recommendedName>
        <fullName evidence="4">Life-span regulatory factor-domain-containing protein</fullName>
    </recommendedName>
</protein>
<feature type="region of interest" description="Disordered" evidence="1">
    <location>
        <begin position="1"/>
        <end position="44"/>
    </location>
</feature>
<accession>A0ABR4A388</accession>
<evidence type="ECO:0008006" key="4">
    <source>
        <dbReference type="Google" id="ProtNLM"/>
    </source>
</evidence>
<dbReference type="Pfam" id="PF12855">
    <property type="entry name" value="Ecl1"/>
    <property type="match status" value="1"/>
</dbReference>
<comment type="caution">
    <text evidence="2">The sequence shown here is derived from an EMBL/GenBank/DDBJ whole genome shotgun (WGS) entry which is preliminary data.</text>
</comment>
<feature type="compositionally biased region" description="Polar residues" evidence="1">
    <location>
        <begin position="225"/>
        <end position="243"/>
    </location>
</feature>
<feature type="compositionally biased region" description="Basic and acidic residues" evidence="1">
    <location>
        <begin position="145"/>
        <end position="186"/>
    </location>
</feature>
<evidence type="ECO:0000313" key="2">
    <source>
        <dbReference type="EMBL" id="KAL2040392.1"/>
    </source>
</evidence>
<sequence length="312" mass="34000">MSSSQHFHVTTRHSPPHVRKTARSAPSSKSASTPKITIKGVKASRRAKVEDEEIFEDDNDDMGSSFLQFCAMCEKQIAVPNSSILYCSESCRHRDSIIPSTHPYLTLALNSPNKMTPSTFSSDIDDPYGARIPTYVPRAQRTPRSFHDDRIPPQVHDGKSDLDPTEWKPAEPCDMERKSPGKEWKPKLVHRPSSEAFSYLSKFHRSTDSLASKRLPPPGHERSTSRATPSLSHTPTASTSSEESLAGTPYEFVGRPAISMPTASTTTSASKAIDAVKDANDLTYEKKKPVGASLGSATGSLKKLLGTAASGM</sequence>
<evidence type="ECO:0000256" key="1">
    <source>
        <dbReference type="SAM" id="MobiDB-lite"/>
    </source>
</evidence>
<gene>
    <name evidence="2" type="ORF">N7G274_006835</name>
</gene>
<feature type="region of interest" description="Disordered" evidence="1">
    <location>
        <begin position="208"/>
        <end position="246"/>
    </location>
</feature>
<evidence type="ECO:0000313" key="3">
    <source>
        <dbReference type="Proteomes" id="UP001590950"/>
    </source>
</evidence>
<name>A0ABR4A388_9LECA</name>
<dbReference type="Proteomes" id="UP001590950">
    <property type="component" value="Unassembled WGS sequence"/>
</dbReference>
<feature type="compositionally biased region" description="Low complexity" evidence="1">
    <location>
        <begin position="23"/>
        <end position="39"/>
    </location>
</feature>